<name>A0ABR0B8Q6_9CRUS</name>
<evidence type="ECO:0000313" key="4">
    <source>
        <dbReference type="Proteomes" id="UP001234178"/>
    </source>
</evidence>
<protein>
    <recommendedName>
        <fullName evidence="2">RNA polymerase sigma-70 domain-containing protein</fullName>
    </recommendedName>
</protein>
<evidence type="ECO:0000313" key="3">
    <source>
        <dbReference type="EMBL" id="KAK4044965.1"/>
    </source>
</evidence>
<dbReference type="InterPro" id="IPR036388">
    <property type="entry name" value="WH-like_DNA-bd_sf"/>
</dbReference>
<feature type="region of interest" description="Disordered" evidence="1">
    <location>
        <begin position="85"/>
        <end position="104"/>
    </location>
</feature>
<keyword evidence="4" id="KW-1185">Reference proteome</keyword>
<comment type="caution">
    <text evidence="3">The sequence shown here is derived from an EMBL/GenBank/DDBJ whole genome shotgun (WGS) entry which is preliminary data.</text>
</comment>
<sequence length="286" mass="31901">MVALGSTLQRFPCEIVRSCLAPLAPPPTPTLVLSAAEFDRYAPRRSPMNPKQNTAALLAEPAVAPEVTERFQSGIFVRAADAAPETPEEVVTREQRRSRRKRDVRAKTISVKRMTKRELELGRMLYPEADYQKPKTRAECAGGERPCPFVSCQHHLFLDVSARTGAIKLNFPALEVWDMNETCALDVSDRGGTTLEEVGAIMNLTRERIRQVEVKGLAKLEALEQMKSLREFVDEGPIGKRRLPVLQKPVVEEVDEEEADEDAEEEAKAEADEGASDDAFEREELG</sequence>
<dbReference type="Gene3D" id="1.10.10.10">
    <property type="entry name" value="Winged helix-like DNA-binding domain superfamily/Winged helix DNA-binding domain"/>
    <property type="match status" value="1"/>
</dbReference>
<gene>
    <name evidence="3" type="ORF">OUZ56_032371</name>
</gene>
<reference evidence="3 4" key="1">
    <citation type="journal article" date="2023" name="Nucleic Acids Res.">
        <title>The hologenome of Daphnia magna reveals possible DNA methylation and microbiome-mediated evolution of the host genome.</title>
        <authorList>
            <person name="Chaturvedi A."/>
            <person name="Li X."/>
            <person name="Dhandapani V."/>
            <person name="Marshall H."/>
            <person name="Kissane S."/>
            <person name="Cuenca-Cambronero M."/>
            <person name="Asole G."/>
            <person name="Calvet F."/>
            <person name="Ruiz-Romero M."/>
            <person name="Marangio P."/>
            <person name="Guigo R."/>
            <person name="Rago D."/>
            <person name="Mirbahai L."/>
            <person name="Eastwood N."/>
            <person name="Colbourne J.K."/>
            <person name="Zhou J."/>
            <person name="Mallon E."/>
            <person name="Orsini L."/>
        </authorList>
    </citation>
    <scope>NUCLEOTIDE SEQUENCE [LARGE SCALE GENOMIC DNA]</scope>
    <source>
        <strain evidence="3">LRV0_1</strain>
    </source>
</reference>
<feature type="compositionally biased region" description="Acidic residues" evidence="1">
    <location>
        <begin position="252"/>
        <end position="265"/>
    </location>
</feature>
<dbReference type="InterPro" id="IPR013324">
    <property type="entry name" value="RNA_pol_sigma_r3/r4-like"/>
</dbReference>
<dbReference type="InterPro" id="IPR000943">
    <property type="entry name" value="RNA_pol_sigma70"/>
</dbReference>
<evidence type="ECO:0000259" key="2">
    <source>
        <dbReference type="PROSITE" id="PS00716"/>
    </source>
</evidence>
<accession>A0ABR0B8Q6</accession>
<dbReference type="EMBL" id="JAOYFB010000041">
    <property type="protein sequence ID" value="KAK4044965.1"/>
    <property type="molecule type" value="Genomic_DNA"/>
</dbReference>
<evidence type="ECO:0000256" key="1">
    <source>
        <dbReference type="SAM" id="MobiDB-lite"/>
    </source>
</evidence>
<dbReference type="SUPFAM" id="SSF88659">
    <property type="entry name" value="Sigma3 and sigma4 domains of RNA polymerase sigma factors"/>
    <property type="match status" value="1"/>
</dbReference>
<dbReference type="InterPro" id="IPR007630">
    <property type="entry name" value="RNA_pol_sigma70_r4"/>
</dbReference>
<dbReference type="Proteomes" id="UP001234178">
    <property type="component" value="Unassembled WGS sequence"/>
</dbReference>
<feature type="compositionally biased region" description="Acidic residues" evidence="1">
    <location>
        <begin position="272"/>
        <end position="286"/>
    </location>
</feature>
<dbReference type="Pfam" id="PF04545">
    <property type="entry name" value="Sigma70_r4"/>
    <property type="match status" value="1"/>
</dbReference>
<feature type="domain" description="RNA polymerase sigma-70" evidence="2">
    <location>
        <begin position="194"/>
        <end position="220"/>
    </location>
</feature>
<feature type="region of interest" description="Disordered" evidence="1">
    <location>
        <begin position="245"/>
        <end position="286"/>
    </location>
</feature>
<proteinExistence type="predicted"/>
<dbReference type="PROSITE" id="PS00716">
    <property type="entry name" value="SIGMA70_2"/>
    <property type="match status" value="1"/>
</dbReference>
<organism evidence="3 4">
    <name type="scientific">Daphnia magna</name>
    <dbReference type="NCBI Taxonomy" id="35525"/>
    <lineage>
        <taxon>Eukaryota</taxon>
        <taxon>Metazoa</taxon>
        <taxon>Ecdysozoa</taxon>
        <taxon>Arthropoda</taxon>
        <taxon>Crustacea</taxon>
        <taxon>Branchiopoda</taxon>
        <taxon>Diplostraca</taxon>
        <taxon>Cladocera</taxon>
        <taxon>Anomopoda</taxon>
        <taxon>Daphniidae</taxon>
        <taxon>Daphnia</taxon>
    </lineage>
</organism>